<evidence type="ECO:0000313" key="2">
    <source>
        <dbReference type="EMBL" id="THU94446.1"/>
    </source>
</evidence>
<dbReference type="AlphaFoldDB" id="A0A4S8LXL3"/>
<name>A0A4S8LXL3_DENBC</name>
<dbReference type="Proteomes" id="UP000297245">
    <property type="component" value="Unassembled WGS sequence"/>
</dbReference>
<organism evidence="2 3">
    <name type="scientific">Dendrothele bispora (strain CBS 962.96)</name>
    <dbReference type="NCBI Taxonomy" id="1314807"/>
    <lineage>
        <taxon>Eukaryota</taxon>
        <taxon>Fungi</taxon>
        <taxon>Dikarya</taxon>
        <taxon>Basidiomycota</taxon>
        <taxon>Agaricomycotina</taxon>
        <taxon>Agaricomycetes</taxon>
        <taxon>Agaricomycetidae</taxon>
        <taxon>Agaricales</taxon>
        <taxon>Agaricales incertae sedis</taxon>
        <taxon>Dendrothele</taxon>
    </lineage>
</organism>
<sequence>MSSSSSSCSSLQLFSDAFKKAELPSSYGLLVPPDSPTRTLVDISSVLGYDREPWRALLLLAIWYPILFDPPTVERLSPKYQAILFVMVASAMDNYMRWWMHPSYSEPIPILALKMHILQFFKGNTIFHRTLQDFPAADGCYHKDVYEEALAALEVKKVQMDRYLKQQTLLAVEPLKEPLPTGEECPTFADPPVLPKYFIEIPKENTELAYPSTRTFPSLLKPEDIPLRFQWIWYVKQDVLEITFGLTLLEGLSLQVTSPSPSVDKDFAMADPSAEPKTSGFRKDVDYLAKLFGPRFAADVQSGGSASPKAKTSTAASSRSVPPVKSILKRKVPDSPSEPTAALKKDPRRRRHVQETVIGKTVESRAVEEKDKSESLDVDSERSNTSTGE</sequence>
<protein>
    <submittedName>
        <fullName evidence="2">Uncharacterized protein</fullName>
    </submittedName>
</protein>
<evidence type="ECO:0000256" key="1">
    <source>
        <dbReference type="SAM" id="MobiDB-lite"/>
    </source>
</evidence>
<keyword evidence="3" id="KW-1185">Reference proteome</keyword>
<feature type="compositionally biased region" description="Basic and acidic residues" evidence="1">
    <location>
        <begin position="362"/>
        <end position="382"/>
    </location>
</feature>
<accession>A0A4S8LXL3</accession>
<proteinExistence type="predicted"/>
<feature type="compositionally biased region" description="Low complexity" evidence="1">
    <location>
        <begin position="305"/>
        <end position="320"/>
    </location>
</feature>
<reference evidence="2 3" key="1">
    <citation type="journal article" date="2019" name="Nat. Ecol. Evol.">
        <title>Megaphylogeny resolves global patterns of mushroom evolution.</title>
        <authorList>
            <person name="Varga T."/>
            <person name="Krizsan K."/>
            <person name="Foldi C."/>
            <person name="Dima B."/>
            <person name="Sanchez-Garcia M."/>
            <person name="Sanchez-Ramirez S."/>
            <person name="Szollosi G.J."/>
            <person name="Szarkandi J.G."/>
            <person name="Papp V."/>
            <person name="Albert L."/>
            <person name="Andreopoulos W."/>
            <person name="Angelini C."/>
            <person name="Antonin V."/>
            <person name="Barry K.W."/>
            <person name="Bougher N.L."/>
            <person name="Buchanan P."/>
            <person name="Buyck B."/>
            <person name="Bense V."/>
            <person name="Catcheside P."/>
            <person name="Chovatia M."/>
            <person name="Cooper J."/>
            <person name="Damon W."/>
            <person name="Desjardin D."/>
            <person name="Finy P."/>
            <person name="Geml J."/>
            <person name="Haridas S."/>
            <person name="Hughes K."/>
            <person name="Justo A."/>
            <person name="Karasinski D."/>
            <person name="Kautmanova I."/>
            <person name="Kiss B."/>
            <person name="Kocsube S."/>
            <person name="Kotiranta H."/>
            <person name="LaButti K.M."/>
            <person name="Lechner B.E."/>
            <person name="Liimatainen K."/>
            <person name="Lipzen A."/>
            <person name="Lukacs Z."/>
            <person name="Mihaltcheva S."/>
            <person name="Morgado L.N."/>
            <person name="Niskanen T."/>
            <person name="Noordeloos M.E."/>
            <person name="Ohm R.A."/>
            <person name="Ortiz-Santana B."/>
            <person name="Ovrebo C."/>
            <person name="Racz N."/>
            <person name="Riley R."/>
            <person name="Savchenko A."/>
            <person name="Shiryaev A."/>
            <person name="Soop K."/>
            <person name="Spirin V."/>
            <person name="Szebenyi C."/>
            <person name="Tomsovsky M."/>
            <person name="Tulloss R.E."/>
            <person name="Uehling J."/>
            <person name="Grigoriev I.V."/>
            <person name="Vagvolgyi C."/>
            <person name="Papp T."/>
            <person name="Martin F.M."/>
            <person name="Miettinen O."/>
            <person name="Hibbett D.S."/>
            <person name="Nagy L.G."/>
        </authorList>
    </citation>
    <scope>NUCLEOTIDE SEQUENCE [LARGE SCALE GENOMIC DNA]</scope>
    <source>
        <strain evidence="2 3">CBS 962.96</strain>
    </source>
</reference>
<dbReference type="EMBL" id="ML179223">
    <property type="protein sequence ID" value="THU94446.1"/>
    <property type="molecule type" value="Genomic_DNA"/>
</dbReference>
<evidence type="ECO:0000313" key="3">
    <source>
        <dbReference type="Proteomes" id="UP000297245"/>
    </source>
</evidence>
<feature type="region of interest" description="Disordered" evidence="1">
    <location>
        <begin position="299"/>
        <end position="389"/>
    </location>
</feature>
<gene>
    <name evidence="2" type="ORF">K435DRAFT_798874</name>
</gene>